<comment type="caution">
    <text evidence="2">The sequence shown here is derived from an EMBL/GenBank/DDBJ whole genome shotgun (WGS) entry which is preliminary data.</text>
</comment>
<feature type="compositionally biased region" description="Basic and acidic residues" evidence="1">
    <location>
        <begin position="213"/>
        <end position="223"/>
    </location>
</feature>
<name>A0AAD7XEX7_9STRA</name>
<feature type="compositionally biased region" description="Acidic residues" evidence="1">
    <location>
        <begin position="130"/>
        <end position="143"/>
    </location>
</feature>
<feature type="compositionally biased region" description="Low complexity" evidence="1">
    <location>
        <begin position="240"/>
        <end position="249"/>
    </location>
</feature>
<feature type="region of interest" description="Disordered" evidence="1">
    <location>
        <begin position="52"/>
        <end position="253"/>
    </location>
</feature>
<organism evidence="2 3">
    <name type="scientific">Chrysophaeum taylorii</name>
    <dbReference type="NCBI Taxonomy" id="2483200"/>
    <lineage>
        <taxon>Eukaryota</taxon>
        <taxon>Sar</taxon>
        <taxon>Stramenopiles</taxon>
        <taxon>Ochrophyta</taxon>
        <taxon>Pelagophyceae</taxon>
        <taxon>Pelagomonadales</taxon>
        <taxon>Pelagomonadaceae</taxon>
        <taxon>Chrysophaeum</taxon>
    </lineage>
</organism>
<reference evidence="2" key="1">
    <citation type="submission" date="2023-01" db="EMBL/GenBank/DDBJ databases">
        <title>Metagenome sequencing of chrysophaentin producing Chrysophaeum taylorii.</title>
        <authorList>
            <person name="Davison J."/>
            <person name="Bewley C."/>
        </authorList>
    </citation>
    <scope>NUCLEOTIDE SEQUENCE</scope>
    <source>
        <strain evidence="2">NIES-1699</strain>
    </source>
</reference>
<evidence type="ECO:0000313" key="3">
    <source>
        <dbReference type="Proteomes" id="UP001230188"/>
    </source>
</evidence>
<dbReference type="SUPFAM" id="SSF53474">
    <property type="entry name" value="alpha/beta-Hydrolases"/>
    <property type="match status" value="1"/>
</dbReference>
<protein>
    <submittedName>
        <fullName evidence="2">Uncharacterized protein</fullName>
    </submittedName>
</protein>
<accession>A0AAD7XEX7</accession>
<proteinExistence type="predicted"/>
<dbReference type="Proteomes" id="UP001230188">
    <property type="component" value="Unassembled WGS sequence"/>
</dbReference>
<sequence length="699" mass="76823">MIIAQESRGEDPASLYPRWCTNDYHGSQYEGLAPLGILDKDDIEAAYQERLESGNLPASVLPPCVKPRQAGRHKKHQRFEDAAREKLVKPKRGRGQDSKKMQRKTQQKAKKGMISGLAGVPSRQKGSGAGDEEEEVEDADTNEEVVAQDQPDHETVDDVEVDFVANSVPFVNASSPKTGDADVIDDGASTNEARAGKRPAADPPASSLRCQKKRDVGRLREDGDQPSLMSHVREDEPAASRDASADSSSWYPTTVSAKHVAQARLRGLIDELINEQRDSVRVMATDKNPTEDKSPSDYVAGTAKVEHRQSKTYIVVEYDDGSAADSHEWGGDGCITSEIDMGYYLPANLRGSEQQVQAREYVSHSCCTNCVISTALAAMLCRRRCDADRVIADFAFFPPNPPTYVPQAGEGPRKGPLPVRKIDWKYRDLERNPLFARFKQVDGREGRPRCNLLRTSRQELVPSFFFEFRGREDLCVIYFHANATDCGAMLPTYSAFSRRLGVSVLAVEYSGYGGATGRASVANTLADARAAYDEARRLEFPPERIVLYGQSVGSGPACYLAARRKVAGLILHSPIASGIRSLTGGGCCSPVYVYACLDPYNNLAEMKKARCLVLVIHGTADEEIPFAHGKMLHAAAKHPHDPFWVEGAGHNNILETAENDYFRRINRFLDAVVAKSKKDATNNKSFSAFSKKKTTAAAK</sequence>
<gene>
    <name evidence="2" type="ORF">CTAYLR_010671</name>
</gene>
<keyword evidence="3" id="KW-1185">Reference proteome</keyword>
<evidence type="ECO:0000256" key="1">
    <source>
        <dbReference type="SAM" id="MobiDB-lite"/>
    </source>
</evidence>
<feature type="compositionally biased region" description="Basic residues" evidence="1">
    <location>
        <begin position="101"/>
        <end position="111"/>
    </location>
</feature>
<dbReference type="AlphaFoldDB" id="A0AAD7XEX7"/>
<dbReference type="InterPro" id="IPR029058">
    <property type="entry name" value="AB_hydrolase_fold"/>
</dbReference>
<evidence type="ECO:0000313" key="2">
    <source>
        <dbReference type="EMBL" id="KAJ8598737.1"/>
    </source>
</evidence>
<dbReference type="EMBL" id="JAQMWT010000658">
    <property type="protein sequence ID" value="KAJ8598737.1"/>
    <property type="molecule type" value="Genomic_DNA"/>
</dbReference>
<feature type="compositionally biased region" description="Basic and acidic residues" evidence="1">
    <location>
        <begin position="78"/>
        <end position="100"/>
    </location>
</feature>
<dbReference type="Gene3D" id="3.40.50.1820">
    <property type="entry name" value="alpha/beta hydrolase"/>
    <property type="match status" value="1"/>
</dbReference>
<dbReference type="PANTHER" id="PTHR12277:SF81">
    <property type="entry name" value="PROTEIN ABHD13"/>
    <property type="match status" value="1"/>
</dbReference>
<dbReference type="PANTHER" id="PTHR12277">
    <property type="entry name" value="ALPHA/BETA HYDROLASE DOMAIN-CONTAINING PROTEIN"/>
    <property type="match status" value="1"/>
</dbReference>